<dbReference type="Proteomes" id="UP001152622">
    <property type="component" value="Chromosome 2"/>
</dbReference>
<name>A0A9Q1JBJ2_SYNKA</name>
<sequence>MGDISSGLGHSREKTEEERRGEKNKKKQPPTPVLCEKPTPSDVRSSVFERSRFSVHAGSPSLVLNHSPSVLTKAPASGLTQDTAPPQPTGEDLLTACSLRIPYREHTQCPQLQRSEERSDSAVLFSHAARG</sequence>
<protein>
    <submittedName>
        <fullName evidence="2">Uncharacterized protein</fullName>
    </submittedName>
</protein>
<feature type="region of interest" description="Disordered" evidence="1">
    <location>
        <begin position="1"/>
        <end position="43"/>
    </location>
</feature>
<evidence type="ECO:0000313" key="3">
    <source>
        <dbReference type="Proteomes" id="UP001152622"/>
    </source>
</evidence>
<proteinExistence type="predicted"/>
<dbReference type="OrthoDB" id="10485361at2759"/>
<dbReference type="EMBL" id="JAINUF010000002">
    <property type="protein sequence ID" value="KAJ8376335.1"/>
    <property type="molecule type" value="Genomic_DNA"/>
</dbReference>
<keyword evidence="3" id="KW-1185">Reference proteome</keyword>
<comment type="caution">
    <text evidence="2">The sequence shown here is derived from an EMBL/GenBank/DDBJ whole genome shotgun (WGS) entry which is preliminary data.</text>
</comment>
<evidence type="ECO:0000256" key="1">
    <source>
        <dbReference type="SAM" id="MobiDB-lite"/>
    </source>
</evidence>
<feature type="region of interest" description="Disordered" evidence="1">
    <location>
        <begin position="72"/>
        <end position="93"/>
    </location>
</feature>
<evidence type="ECO:0000313" key="2">
    <source>
        <dbReference type="EMBL" id="KAJ8376335.1"/>
    </source>
</evidence>
<feature type="compositionally biased region" description="Basic and acidic residues" evidence="1">
    <location>
        <begin position="10"/>
        <end position="21"/>
    </location>
</feature>
<feature type="region of interest" description="Disordered" evidence="1">
    <location>
        <begin position="108"/>
        <end position="131"/>
    </location>
</feature>
<gene>
    <name evidence="2" type="ORF">SKAU_G00069150</name>
</gene>
<reference evidence="2" key="1">
    <citation type="journal article" date="2023" name="Science">
        <title>Genome structures resolve the early diversification of teleost fishes.</title>
        <authorList>
            <person name="Parey E."/>
            <person name="Louis A."/>
            <person name="Montfort J."/>
            <person name="Bouchez O."/>
            <person name="Roques C."/>
            <person name="Iampietro C."/>
            <person name="Lluch J."/>
            <person name="Castinel A."/>
            <person name="Donnadieu C."/>
            <person name="Desvignes T."/>
            <person name="Floi Bucao C."/>
            <person name="Jouanno E."/>
            <person name="Wen M."/>
            <person name="Mejri S."/>
            <person name="Dirks R."/>
            <person name="Jansen H."/>
            <person name="Henkel C."/>
            <person name="Chen W.J."/>
            <person name="Zahm M."/>
            <person name="Cabau C."/>
            <person name="Klopp C."/>
            <person name="Thompson A.W."/>
            <person name="Robinson-Rechavi M."/>
            <person name="Braasch I."/>
            <person name="Lecointre G."/>
            <person name="Bobe J."/>
            <person name="Postlethwait J.H."/>
            <person name="Berthelot C."/>
            <person name="Roest Crollius H."/>
            <person name="Guiguen Y."/>
        </authorList>
    </citation>
    <scope>NUCLEOTIDE SEQUENCE</scope>
    <source>
        <strain evidence="2">WJC10195</strain>
    </source>
</reference>
<accession>A0A9Q1JBJ2</accession>
<dbReference type="AlphaFoldDB" id="A0A9Q1JBJ2"/>
<organism evidence="2 3">
    <name type="scientific">Synaphobranchus kaupii</name>
    <name type="common">Kaup's arrowtooth eel</name>
    <dbReference type="NCBI Taxonomy" id="118154"/>
    <lineage>
        <taxon>Eukaryota</taxon>
        <taxon>Metazoa</taxon>
        <taxon>Chordata</taxon>
        <taxon>Craniata</taxon>
        <taxon>Vertebrata</taxon>
        <taxon>Euteleostomi</taxon>
        <taxon>Actinopterygii</taxon>
        <taxon>Neopterygii</taxon>
        <taxon>Teleostei</taxon>
        <taxon>Anguilliformes</taxon>
        <taxon>Synaphobranchidae</taxon>
        <taxon>Synaphobranchus</taxon>
    </lineage>
</organism>